<comment type="caution">
    <text evidence="7">The sequence shown here is derived from an EMBL/GenBank/DDBJ whole genome shotgun (WGS) entry which is preliminary data.</text>
</comment>
<feature type="transmembrane region" description="Helical" evidence="5">
    <location>
        <begin position="73"/>
        <end position="96"/>
    </location>
</feature>
<evidence type="ECO:0000259" key="6">
    <source>
        <dbReference type="Pfam" id="PF04893"/>
    </source>
</evidence>
<sequence>MNTPQLTRSMLLQPELAFTSLRAQPRFAFPLLLLVGLTLASIGAYFSQVDPAWLQTQLLAPVGDKAQDGVPVLSLQALAITSVVGALIALVGGRLLEGGYYFLAGRATRIDFPFHQWLALACWASLPLLLLPMLSVGMLVVYPSGQILQEQLNALALNELFFHASPDSPWYVLLNSLSVLHPWSWWLSAVGVKTWSGRGWAFSLAFALIPWLLVYGVWALVVGL</sequence>
<feature type="transmembrane region" description="Helical" evidence="5">
    <location>
        <begin position="200"/>
        <end position="221"/>
    </location>
</feature>
<accession>A0ABT7LP60</accession>
<evidence type="ECO:0000313" key="7">
    <source>
        <dbReference type="EMBL" id="MDL5034652.1"/>
    </source>
</evidence>
<comment type="subcellular location">
    <subcellularLocation>
        <location evidence="1">Membrane</location>
        <topology evidence="1">Multi-pass membrane protein</topology>
    </subcellularLocation>
</comment>
<evidence type="ECO:0000256" key="3">
    <source>
        <dbReference type="ARBA" id="ARBA00022989"/>
    </source>
</evidence>
<feature type="transmembrane region" description="Helical" evidence="5">
    <location>
        <begin position="117"/>
        <end position="142"/>
    </location>
</feature>
<keyword evidence="2 5" id="KW-0812">Transmembrane</keyword>
<feature type="domain" description="Yip1" evidence="6">
    <location>
        <begin position="10"/>
        <end position="220"/>
    </location>
</feature>
<evidence type="ECO:0000256" key="5">
    <source>
        <dbReference type="SAM" id="Phobius"/>
    </source>
</evidence>
<reference evidence="7 8" key="1">
    <citation type="submission" date="2023-06" db="EMBL/GenBank/DDBJ databases">
        <title>Pelomonas sp. APW6 16S ribosomal RNA gene genome sequencing and assembly.</title>
        <authorList>
            <person name="Woo H."/>
        </authorList>
    </citation>
    <scope>NUCLEOTIDE SEQUENCE [LARGE SCALE GENOMIC DNA]</scope>
    <source>
        <strain evidence="7 8">APW6</strain>
    </source>
</reference>
<evidence type="ECO:0000256" key="2">
    <source>
        <dbReference type="ARBA" id="ARBA00022692"/>
    </source>
</evidence>
<dbReference type="InterPro" id="IPR006977">
    <property type="entry name" value="Yip1_dom"/>
</dbReference>
<evidence type="ECO:0000256" key="1">
    <source>
        <dbReference type="ARBA" id="ARBA00004141"/>
    </source>
</evidence>
<keyword evidence="4 5" id="KW-0472">Membrane</keyword>
<feature type="transmembrane region" description="Helical" evidence="5">
    <location>
        <begin position="170"/>
        <end position="188"/>
    </location>
</feature>
<evidence type="ECO:0000256" key="4">
    <source>
        <dbReference type="ARBA" id="ARBA00023136"/>
    </source>
</evidence>
<dbReference type="RefSeq" id="WP_285984726.1">
    <property type="nucleotide sequence ID" value="NZ_JASVDS010000011.1"/>
</dbReference>
<keyword evidence="8" id="KW-1185">Reference proteome</keyword>
<dbReference type="Proteomes" id="UP001238603">
    <property type="component" value="Unassembled WGS sequence"/>
</dbReference>
<organism evidence="7 8">
    <name type="scientific">Roseateles subflavus</name>
    <dbReference type="NCBI Taxonomy" id="3053353"/>
    <lineage>
        <taxon>Bacteria</taxon>
        <taxon>Pseudomonadati</taxon>
        <taxon>Pseudomonadota</taxon>
        <taxon>Betaproteobacteria</taxon>
        <taxon>Burkholderiales</taxon>
        <taxon>Sphaerotilaceae</taxon>
        <taxon>Roseateles</taxon>
    </lineage>
</organism>
<proteinExistence type="predicted"/>
<gene>
    <name evidence="7" type="ORF">QRD43_22305</name>
</gene>
<keyword evidence="3 5" id="KW-1133">Transmembrane helix</keyword>
<evidence type="ECO:0000313" key="8">
    <source>
        <dbReference type="Proteomes" id="UP001238603"/>
    </source>
</evidence>
<dbReference type="EMBL" id="JASVDS010000011">
    <property type="protein sequence ID" value="MDL5034652.1"/>
    <property type="molecule type" value="Genomic_DNA"/>
</dbReference>
<name>A0ABT7LP60_9BURK</name>
<protein>
    <submittedName>
        <fullName evidence="7">YIP1 family protein</fullName>
    </submittedName>
</protein>
<feature type="transmembrane region" description="Helical" evidence="5">
    <location>
        <begin position="27"/>
        <end position="46"/>
    </location>
</feature>
<dbReference type="Pfam" id="PF04893">
    <property type="entry name" value="Yip1"/>
    <property type="match status" value="1"/>
</dbReference>